<dbReference type="AlphaFoldDB" id="A0A0V0RPJ8"/>
<protein>
    <submittedName>
        <fullName evidence="2">Uncharacterized protein</fullName>
    </submittedName>
</protein>
<keyword evidence="3" id="KW-1185">Reference proteome</keyword>
<dbReference type="EMBL" id="JYDL01000108">
    <property type="protein sequence ID" value="KRX16379.1"/>
    <property type="molecule type" value="Genomic_DNA"/>
</dbReference>
<gene>
    <name evidence="2" type="ORF">T07_13972</name>
</gene>
<evidence type="ECO:0000256" key="1">
    <source>
        <dbReference type="SAM" id="MobiDB-lite"/>
    </source>
</evidence>
<proteinExistence type="predicted"/>
<name>A0A0V0RPJ8_9BILA</name>
<evidence type="ECO:0000313" key="2">
    <source>
        <dbReference type="EMBL" id="KRX16379.1"/>
    </source>
</evidence>
<dbReference type="Proteomes" id="UP000054630">
    <property type="component" value="Unassembled WGS sequence"/>
</dbReference>
<sequence length="109" mass="12454">MASLPCIMSLDPPRFTNQLSATLPCRSLSRRYDNLDQGNEDPILRERIGNSRKKGILQKQSHLSNYQMTKRRGSRTETTKGPSAWRAYVANKETKSLKFADSQQKLRSP</sequence>
<feature type="region of interest" description="Disordered" evidence="1">
    <location>
        <begin position="63"/>
        <end position="87"/>
    </location>
</feature>
<comment type="caution">
    <text evidence="2">The sequence shown here is derived from an EMBL/GenBank/DDBJ whole genome shotgun (WGS) entry which is preliminary data.</text>
</comment>
<accession>A0A0V0RPJ8</accession>
<reference evidence="2 3" key="1">
    <citation type="submission" date="2015-01" db="EMBL/GenBank/DDBJ databases">
        <title>Evolution of Trichinella species and genotypes.</title>
        <authorList>
            <person name="Korhonen P.K."/>
            <person name="Edoardo P."/>
            <person name="Giuseppe L.R."/>
            <person name="Gasser R.B."/>
        </authorList>
    </citation>
    <scope>NUCLEOTIDE SEQUENCE [LARGE SCALE GENOMIC DNA]</scope>
    <source>
        <strain evidence="2">ISS37</strain>
    </source>
</reference>
<evidence type="ECO:0000313" key="3">
    <source>
        <dbReference type="Proteomes" id="UP000054630"/>
    </source>
</evidence>
<organism evidence="2 3">
    <name type="scientific">Trichinella nelsoni</name>
    <dbReference type="NCBI Taxonomy" id="6336"/>
    <lineage>
        <taxon>Eukaryota</taxon>
        <taxon>Metazoa</taxon>
        <taxon>Ecdysozoa</taxon>
        <taxon>Nematoda</taxon>
        <taxon>Enoplea</taxon>
        <taxon>Dorylaimia</taxon>
        <taxon>Trichinellida</taxon>
        <taxon>Trichinellidae</taxon>
        <taxon>Trichinella</taxon>
    </lineage>
</organism>